<keyword evidence="2 5" id="KW-0547">Nucleotide-binding</keyword>
<comment type="similarity">
    <text evidence="1 5">Belongs to the heat shock protein 70 family.</text>
</comment>
<dbReference type="GO" id="GO:0140662">
    <property type="term" value="F:ATP-dependent protein folding chaperone"/>
    <property type="evidence" value="ECO:0007669"/>
    <property type="project" value="InterPro"/>
</dbReference>
<evidence type="ECO:0000256" key="1">
    <source>
        <dbReference type="ARBA" id="ARBA00007381"/>
    </source>
</evidence>
<evidence type="ECO:0000313" key="6">
    <source>
        <dbReference type="EMBL" id="QTD52840.1"/>
    </source>
</evidence>
<reference evidence="6" key="1">
    <citation type="submission" date="2021-03" db="EMBL/GenBank/DDBJ databases">
        <title>Acanthopleuribacteraceae sp. M133.</title>
        <authorList>
            <person name="Wang G."/>
        </authorList>
    </citation>
    <scope>NUCLEOTIDE SEQUENCE</scope>
    <source>
        <strain evidence="6">M133</strain>
    </source>
</reference>
<name>A0A8A4TTI8_SULCO</name>
<accession>A0A8A4TTI8</accession>
<proteinExistence type="inferred from homology"/>
<evidence type="ECO:0000313" key="7">
    <source>
        <dbReference type="Proteomes" id="UP000663929"/>
    </source>
</evidence>
<dbReference type="EMBL" id="CP071793">
    <property type="protein sequence ID" value="QTD52840.1"/>
    <property type="molecule type" value="Genomic_DNA"/>
</dbReference>
<dbReference type="Pfam" id="PF00012">
    <property type="entry name" value="HSP70"/>
    <property type="match status" value="2"/>
</dbReference>
<protein>
    <submittedName>
        <fullName evidence="6">Hsp70 family protein</fullName>
    </submittedName>
</protein>
<dbReference type="PANTHER" id="PTHR19375">
    <property type="entry name" value="HEAT SHOCK PROTEIN 70KDA"/>
    <property type="match status" value="1"/>
</dbReference>
<gene>
    <name evidence="6" type="ORF">J3U87_10215</name>
</gene>
<evidence type="ECO:0000256" key="4">
    <source>
        <dbReference type="ARBA" id="ARBA00023186"/>
    </source>
</evidence>
<dbReference type="KEGG" id="scor:J3U87_10215"/>
<dbReference type="RefSeq" id="WP_237382939.1">
    <property type="nucleotide sequence ID" value="NZ_CP071793.1"/>
</dbReference>
<dbReference type="SUPFAM" id="SSF100920">
    <property type="entry name" value="Heat shock protein 70kD (HSP70), peptide-binding domain"/>
    <property type="match status" value="1"/>
</dbReference>
<dbReference type="InterPro" id="IPR043129">
    <property type="entry name" value="ATPase_NBD"/>
</dbReference>
<dbReference type="Gene3D" id="3.90.640.10">
    <property type="entry name" value="Actin, Chain A, domain 4"/>
    <property type="match status" value="1"/>
</dbReference>
<dbReference type="FunFam" id="3.30.420.40:FF:000071">
    <property type="entry name" value="Molecular chaperone DnaK"/>
    <property type="match status" value="1"/>
</dbReference>
<dbReference type="Gene3D" id="2.60.34.10">
    <property type="entry name" value="Substrate Binding Domain Of DNAk, Chain A, domain 1"/>
    <property type="match status" value="1"/>
</dbReference>
<dbReference type="AlphaFoldDB" id="A0A8A4TTI8"/>
<evidence type="ECO:0000256" key="2">
    <source>
        <dbReference type="ARBA" id="ARBA00022741"/>
    </source>
</evidence>
<dbReference type="PRINTS" id="PR00301">
    <property type="entry name" value="HEATSHOCK70"/>
</dbReference>
<dbReference type="SUPFAM" id="SSF53067">
    <property type="entry name" value="Actin-like ATPase domain"/>
    <property type="match status" value="2"/>
</dbReference>
<keyword evidence="3 5" id="KW-0067">ATP-binding</keyword>
<evidence type="ECO:0000256" key="5">
    <source>
        <dbReference type="RuleBase" id="RU003322"/>
    </source>
</evidence>
<dbReference type="PROSITE" id="PS00329">
    <property type="entry name" value="HSP70_2"/>
    <property type="match status" value="1"/>
</dbReference>
<dbReference type="InterPro" id="IPR013126">
    <property type="entry name" value="Hsp_70_fam"/>
</dbReference>
<dbReference type="GO" id="GO:0005524">
    <property type="term" value="F:ATP binding"/>
    <property type="evidence" value="ECO:0007669"/>
    <property type="project" value="UniProtKB-KW"/>
</dbReference>
<dbReference type="InterPro" id="IPR018181">
    <property type="entry name" value="Heat_shock_70_CS"/>
</dbReference>
<dbReference type="InterPro" id="IPR029047">
    <property type="entry name" value="HSP70_peptide-bd_sf"/>
</dbReference>
<dbReference type="Gene3D" id="3.30.420.40">
    <property type="match status" value="2"/>
</dbReference>
<keyword evidence="7" id="KW-1185">Reference proteome</keyword>
<sequence length="599" mass="65788">MTEPHETGKRTEARELVVGIDFGTTNSEIAVFEEGQPQILGEPLILPSVVGIDERGQLLVGEPARNQWIAFPERTIKSIKRRMGSRERILLGEKEFRPSEIAAVILRQLKMNAEDQLGQPLRKAVITVPAFFSNAQRQATFEAGELAGLEVVRMIHEPTAAALAYEAGHEGARKILVYDLGGGTFDVSVVDIQGDVIEVVSSHGNNRLGGDDFDRKIVEYLLRYLREQRSCDVRSDLKAMARLWRAAETAKHHLSDHPFAVIEEAYLGERDGQPINLRVELSRGQFDAMISEEVEETLAAVHTALSDAALKVTDIEEILLVGGATRTPLIQRRLEETFGMQPRAEVHPDLCVALGAAIQAGVLAGVDARAVLLDVTPYTFGTNAIQAETQNAEGGDVHYFAPIIRKNTPIPVTKSEVFCTVRDNQEEVEIKIYQGESPDVRENILIGDFTVTGLSQHPAGNLITVQLSLDCDGILEVTATEKGTGTQRTLLIKNTMSRYEPDELAAARERIEALFRSGGNSEEEASESREVTAEDVVLMARLEGLVTRAGSLFKRVSREDAEDLHALLAGIRDAREGAQNAQLEALADQLADLLYYLEA</sequence>
<dbReference type="FunFam" id="3.90.640.10:FF:000003">
    <property type="entry name" value="Molecular chaperone DnaK"/>
    <property type="match status" value="1"/>
</dbReference>
<dbReference type="Proteomes" id="UP000663929">
    <property type="component" value="Chromosome"/>
</dbReference>
<organism evidence="6 7">
    <name type="scientific">Sulfidibacter corallicola</name>
    <dbReference type="NCBI Taxonomy" id="2818388"/>
    <lineage>
        <taxon>Bacteria</taxon>
        <taxon>Pseudomonadati</taxon>
        <taxon>Acidobacteriota</taxon>
        <taxon>Holophagae</taxon>
        <taxon>Acanthopleuribacterales</taxon>
        <taxon>Acanthopleuribacteraceae</taxon>
        <taxon>Sulfidibacter</taxon>
    </lineage>
</organism>
<keyword evidence="4" id="KW-0143">Chaperone</keyword>
<evidence type="ECO:0000256" key="3">
    <source>
        <dbReference type="ARBA" id="ARBA00022840"/>
    </source>
</evidence>